<dbReference type="AlphaFoldDB" id="A0A1K1RDT5"/>
<dbReference type="Pfam" id="PF08885">
    <property type="entry name" value="GSCFA"/>
    <property type="match status" value="1"/>
</dbReference>
<dbReference type="OrthoDB" id="9807687at2"/>
<evidence type="ECO:0000313" key="2">
    <source>
        <dbReference type="EMBL" id="SFW70105.1"/>
    </source>
</evidence>
<dbReference type="RefSeq" id="WP_072318650.1">
    <property type="nucleotide sequence ID" value="NZ_FPJE01000023.1"/>
</dbReference>
<dbReference type="Proteomes" id="UP000182248">
    <property type="component" value="Unassembled WGS sequence"/>
</dbReference>
<reference evidence="2 3" key="1">
    <citation type="submission" date="2016-11" db="EMBL/GenBank/DDBJ databases">
        <authorList>
            <person name="Jaros S."/>
            <person name="Januszkiewicz K."/>
            <person name="Wedrychowicz H."/>
        </authorList>
    </citation>
    <scope>NUCLEOTIDE SEQUENCE [LARGE SCALE GENOMIC DNA]</scope>
    <source>
        <strain evidence="2 3">CGMCC 1.12145</strain>
    </source>
</reference>
<accession>A0A1K1RDT5</accession>
<gene>
    <name evidence="2" type="ORF">SAMN02927921_03423</name>
</gene>
<evidence type="ECO:0000313" key="3">
    <source>
        <dbReference type="Proteomes" id="UP000182248"/>
    </source>
</evidence>
<evidence type="ECO:0000259" key="1">
    <source>
        <dbReference type="Pfam" id="PF08885"/>
    </source>
</evidence>
<dbReference type="PROSITE" id="PS51257">
    <property type="entry name" value="PROKAR_LIPOPROTEIN"/>
    <property type="match status" value="1"/>
</dbReference>
<dbReference type="EMBL" id="FPJE01000023">
    <property type="protein sequence ID" value="SFW70105.1"/>
    <property type="molecule type" value="Genomic_DNA"/>
</dbReference>
<organism evidence="2 3">
    <name type="scientific">Sinomicrobium oceani</name>
    <dbReference type="NCBI Taxonomy" id="1150368"/>
    <lineage>
        <taxon>Bacteria</taxon>
        <taxon>Pseudomonadati</taxon>
        <taxon>Bacteroidota</taxon>
        <taxon>Flavobacteriia</taxon>
        <taxon>Flavobacteriales</taxon>
        <taxon>Flavobacteriaceae</taxon>
        <taxon>Sinomicrobium</taxon>
    </lineage>
</organism>
<feature type="domain" description="GSCFA" evidence="1">
    <location>
        <begin position="22"/>
        <end position="254"/>
    </location>
</feature>
<protein>
    <submittedName>
        <fullName evidence="2">GSCFA family protein</fullName>
    </submittedName>
</protein>
<dbReference type="InterPro" id="IPR014982">
    <property type="entry name" value="GSCFA"/>
</dbReference>
<sequence>MKFQTQIPMKPGNNLLDYNSGIVLLGSCFVEHMGEKLRYFKFRELQNPFGILFHPAAIANLTERIKTGQGYTEGDIFQHNGRWHCFDTHSDRSGNTPGEVVTGINKTIANTSDYLRTATHVIITLGTAWGYRLNETGILVANCHKVPQSRFSKELASVTAIEEDIIRIRENLRAVNPGIHLIFTISPVRHLKDGFVENQRSKAHLITALHSVLEEDTYFPSYEIVMDELRDYRFYAEDMIHPGKTAIDYIWEKFTQNHISPEAVPVMKEVDAIRKGRSHRPFAPDSEQHLRFLDQLQRRIEALRKKVPHISF</sequence>
<keyword evidence="3" id="KW-1185">Reference proteome</keyword>
<name>A0A1K1RDT5_9FLAO</name>
<proteinExistence type="predicted"/>
<dbReference type="STRING" id="1150368.SAMN02927921_03423"/>